<keyword evidence="1" id="KW-0812">Transmembrane</keyword>
<sequence>MATVISYRGHGWLSFLMLFAAPLPLTVVLTLTGMPGVVAAVASFLAGAAVNYLVGTHLNSKVTPQGRVFHNRHEFMGAPMQNTSWFVGGLLFLVVGATVARMGGKTAGHVFFYIVAGGGLAATVIVRIRRGRIHLVYLTGESALHGGKMTTTLDGRTIKFEVPAGIKSGAWVRAPGQGPDGKDLHLRVKVRG</sequence>
<evidence type="ECO:0000313" key="2">
    <source>
        <dbReference type="EMBL" id="GAA4637925.1"/>
    </source>
</evidence>
<name>A0ABP8UT07_9ACTN</name>
<dbReference type="Gene3D" id="2.60.260.20">
    <property type="entry name" value="Urease metallochaperone UreE, N-terminal domain"/>
    <property type="match status" value="1"/>
</dbReference>
<gene>
    <name evidence="2" type="ORF">GCM10023196_093660</name>
</gene>
<keyword evidence="1" id="KW-1133">Transmembrane helix</keyword>
<dbReference type="EMBL" id="BAABHK010000021">
    <property type="protein sequence ID" value="GAA4637925.1"/>
    <property type="molecule type" value="Genomic_DNA"/>
</dbReference>
<proteinExistence type="predicted"/>
<dbReference type="Proteomes" id="UP001501442">
    <property type="component" value="Unassembled WGS sequence"/>
</dbReference>
<feature type="transmembrane region" description="Helical" evidence="1">
    <location>
        <begin position="37"/>
        <end position="54"/>
    </location>
</feature>
<feature type="transmembrane region" description="Helical" evidence="1">
    <location>
        <begin position="110"/>
        <end position="128"/>
    </location>
</feature>
<accession>A0ABP8UT07</accession>
<comment type="caution">
    <text evidence="2">The sequence shown here is derived from an EMBL/GenBank/DDBJ whole genome shotgun (WGS) entry which is preliminary data.</text>
</comment>
<evidence type="ECO:0000313" key="3">
    <source>
        <dbReference type="Proteomes" id="UP001501442"/>
    </source>
</evidence>
<keyword evidence="1" id="KW-0472">Membrane</keyword>
<dbReference type="SUPFAM" id="SSF49493">
    <property type="entry name" value="HSP40/DnaJ peptide-binding domain"/>
    <property type="match status" value="1"/>
</dbReference>
<evidence type="ECO:0000256" key="1">
    <source>
        <dbReference type="SAM" id="Phobius"/>
    </source>
</evidence>
<reference evidence="3" key="1">
    <citation type="journal article" date="2019" name="Int. J. Syst. Evol. Microbiol.">
        <title>The Global Catalogue of Microorganisms (GCM) 10K type strain sequencing project: providing services to taxonomists for standard genome sequencing and annotation.</title>
        <authorList>
            <consortium name="The Broad Institute Genomics Platform"/>
            <consortium name="The Broad Institute Genome Sequencing Center for Infectious Disease"/>
            <person name="Wu L."/>
            <person name="Ma J."/>
        </authorList>
    </citation>
    <scope>NUCLEOTIDE SEQUENCE [LARGE SCALE GENOMIC DNA]</scope>
    <source>
        <strain evidence="3">JCM 17939</strain>
    </source>
</reference>
<feature type="transmembrane region" description="Helical" evidence="1">
    <location>
        <begin position="85"/>
        <end position="104"/>
    </location>
</feature>
<keyword evidence="3" id="KW-1185">Reference proteome</keyword>
<organism evidence="2 3">
    <name type="scientific">Actinoallomurus vinaceus</name>
    <dbReference type="NCBI Taxonomy" id="1080074"/>
    <lineage>
        <taxon>Bacteria</taxon>
        <taxon>Bacillati</taxon>
        <taxon>Actinomycetota</taxon>
        <taxon>Actinomycetes</taxon>
        <taxon>Streptosporangiales</taxon>
        <taxon>Thermomonosporaceae</taxon>
        <taxon>Actinoallomurus</taxon>
    </lineage>
</organism>
<dbReference type="InterPro" id="IPR008971">
    <property type="entry name" value="HSP40/DnaJ_pept-bd"/>
</dbReference>
<protein>
    <submittedName>
        <fullName evidence="2">Uncharacterized protein</fullName>
    </submittedName>
</protein>
<feature type="transmembrane region" description="Helical" evidence="1">
    <location>
        <begin position="12"/>
        <end position="31"/>
    </location>
</feature>